<dbReference type="InterPro" id="IPR000326">
    <property type="entry name" value="PAP2/HPO"/>
</dbReference>
<evidence type="ECO:0000259" key="3">
    <source>
        <dbReference type="Pfam" id="PF01569"/>
    </source>
</evidence>
<keyword evidence="2" id="KW-0472">Membrane</keyword>
<name>A0AAC8YF85_9ACTN</name>
<gene>
    <name evidence="5" type="ORF">A8L58_09175</name>
    <name evidence="4" type="ORF">AXH35_07720</name>
</gene>
<dbReference type="RefSeq" id="WP_062819471.1">
    <property type="nucleotide sequence ID" value="NZ_CP014352.1"/>
</dbReference>
<protein>
    <submittedName>
        <fullName evidence="4">Acid phosphatase</fullName>
    </submittedName>
</protein>
<dbReference type="AlphaFoldDB" id="A0AAC8YF85"/>
<evidence type="ECO:0000313" key="4">
    <source>
        <dbReference type="EMBL" id="AMS05359.1"/>
    </source>
</evidence>
<dbReference type="SUPFAM" id="SSF48317">
    <property type="entry name" value="Acid phosphatase/Vanadium-dependent haloperoxidase"/>
    <property type="match status" value="1"/>
</dbReference>
<keyword evidence="7" id="KW-1185">Reference proteome</keyword>
<dbReference type="Gene3D" id="1.20.144.10">
    <property type="entry name" value="Phosphatidic acid phosphatase type 2/haloperoxidase"/>
    <property type="match status" value="1"/>
</dbReference>
<evidence type="ECO:0000313" key="6">
    <source>
        <dbReference type="Proteomes" id="UP000075221"/>
    </source>
</evidence>
<evidence type="ECO:0000256" key="2">
    <source>
        <dbReference type="SAM" id="Phobius"/>
    </source>
</evidence>
<dbReference type="Proteomes" id="UP000178666">
    <property type="component" value="Chromosome"/>
</dbReference>
<evidence type="ECO:0000256" key="1">
    <source>
        <dbReference type="SAM" id="MobiDB-lite"/>
    </source>
</evidence>
<accession>A0AAC8YF85</accession>
<dbReference type="Proteomes" id="UP000075221">
    <property type="component" value="Chromosome"/>
</dbReference>
<keyword evidence="2" id="KW-0812">Transmembrane</keyword>
<feature type="region of interest" description="Disordered" evidence="1">
    <location>
        <begin position="1"/>
        <end position="31"/>
    </location>
</feature>
<feature type="region of interest" description="Disordered" evidence="1">
    <location>
        <begin position="499"/>
        <end position="534"/>
    </location>
</feature>
<reference evidence="4 6" key="2">
    <citation type="submission" date="2016-02" db="EMBL/GenBank/DDBJ databases">
        <title>Complete Genome Sequence of Propionibacterium acidipropionici ATCC 55737.</title>
        <authorList>
            <person name="Luna Flores C.H."/>
            <person name="Nielsen L.K."/>
            <person name="Marcellin E."/>
        </authorList>
    </citation>
    <scope>NUCLEOTIDE SEQUENCE [LARGE SCALE GENOMIC DNA]</scope>
    <source>
        <strain evidence="4 6">ATCC 55737</strain>
    </source>
</reference>
<organism evidence="4 6">
    <name type="scientific">Acidipropionibacterium acidipropionici</name>
    <dbReference type="NCBI Taxonomy" id="1748"/>
    <lineage>
        <taxon>Bacteria</taxon>
        <taxon>Bacillati</taxon>
        <taxon>Actinomycetota</taxon>
        <taxon>Actinomycetes</taxon>
        <taxon>Propionibacteriales</taxon>
        <taxon>Propionibacteriaceae</taxon>
        <taxon>Acidipropionibacterium</taxon>
    </lineage>
</organism>
<proteinExistence type="predicted"/>
<keyword evidence="2" id="KW-1133">Transmembrane helix</keyword>
<dbReference type="EMBL" id="CP015970">
    <property type="protein sequence ID" value="AOZ46835.1"/>
    <property type="molecule type" value="Genomic_DNA"/>
</dbReference>
<reference evidence="5 7" key="1">
    <citation type="journal article" date="2016" name="Plant Dis.">
        <title>Improved production of propionic acid using genome shuffling.</title>
        <authorList>
            <person name="Luna-Flores C.H."/>
            <person name="Palfreyman R.W."/>
            <person name="Kromer J.O."/>
            <person name="Nielsen L.K."/>
            <person name="Marcellin E."/>
        </authorList>
    </citation>
    <scope>NUCLEOTIDE SEQUENCE [LARGE SCALE GENOMIC DNA]</scope>
    <source>
        <strain evidence="5 7">F3E8</strain>
    </source>
</reference>
<sequence>MTDSADRRESDLAEPEHPEHHHTDTTRRPRRLRTATTAFVAALAAAASILSSAGIAHAAGYPSDDNPPDLLTALGGYNALWTSTGKNDLHGTVRDAKTLQWNDRLTSWINQNATKRQQFRALQNAEYKGDDGSGYDQSISIADGLGTKLGQIYAQGRITNKLPKVDALINSTDGTSGAYVDTGAAKKIFSYPRPFLAPSASSTAVKGDEKACDPSKVNASSLTANRKATSWATRTGKLKITRVPATVDASHDFAASDVKLDAEYGQEGICTGGAFPSGHTTTAYQAGITLATLLPELAPEILARTSEAGNNRIVLGVHYPLDIEGGRIDGEAALTSRWSDATYRSKVLEPARKELVSYLQAQCGGTLADCVAKDTAYTDNPYGGKAIPGGTSQIVTDRSSAVKVYTERLNYGFTPTASTQRAASVPTNAENLLLTAFPTLTASQRRQVLAATETTSGNPLDQSDKGSWQRLNLAAATSAKVQVAADGSVKVLSTGGKAQVLKAGDTTPAPTPTPSHNPSGSTDPSRPGLPSTGE</sequence>
<dbReference type="EMBL" id="CP014352">
    <property type="protein sequence ID" value="AMS05359.1"/>
    <property type="molecule type" value="Genomic_DNA"/>
</dbReference>
<feature type="compositionally biased region" description="Basic and acidic residues" evidence="1">
    <location>
        <begin position="1"/>
        <end position="27"/>
    </location>
</feature>
<dbReference type="InterPro" id="IPR036938">
    <property type="entry name" value="PAP2/HPO_sf"/>
</dbReference>
<evidence type="ECO:0000313" key="7">
    <source>
        <dbReference type="Proteomes" id="UP000178666"/>
    </source>
</evidence>
<dbReference type="Pfam" id="PF01569">
    <property type="entry name" value="PAP2"/>
    <property type="match status" value="1"/>
</dbReference>
<feature type="domain" description="Phosphatidic acid phosphatase type 2/haloperoxidase" evidence="3">
    <location>
        <begin position="182"/>
        <end position="338"/>
    </location>
</feature>
<evidence type="ECO:0000313" key="5">
    <source>
        <dbReference type="EMBL" id="AOZ46835.1"/>
    </source>
</evidence>
<feature type="transmembrane region" description="Helical" evidence="2">
    <location>
        <begin position="37"/>
        <end position="59"/>
    </location>
</feature>